<evidence type="ECO:0000313" key="7">
    <source>
        <dbReference type="Proteomes" id="UP001165060"/>
    </source>
</evidence>
<comment type="similarity">
    <text evidence="1">Belongs to the pellino family.</text>
</comment>
<sequence length="828" mass="91627">MVLTGKSTGKYEMADVAAAALGSSGEEEEDEESESEYTEERAEAKMVAPAPVAAAPPRGMGRRMSSRMMTDEEQAKGEKAVAYIQDMLSSRDFNPNTGRRHSVDWVAMPKENGQEPSAQEKQGRRGSISNPRPKKWYDQLDDIAEACPGLEEYMKNERIIDFERYKYPAFKAACAFGAWEVQNWTLSNCIFFLGTLGFRDQDVDDYRRAFRNLSKNGFGDPDGKALLAMNTPKKLVDVYGWEEDHALVFVGILKAWYGEFEIFGNPIEQPDIYIPDFGALYDADVRARRTGEGSCYGQLVVLGYKEYVSNDSSGQLQPRGDRNQKFVLSRREEANGIRKDRTVVSEEGDVLKTELCTHTTTMRVAGSMQDSMMRGGGRRSSRSHEPPKPKVVVTEYIPDAASDMYQLGRLQTRQNDFVVKGPLTKNERGQYCGPISRYAARIVCSRVPPFEAYVCAAGFDSKRDIFLSEVAPKWQVDGLDETDNDAWDAVTTFGLRVWQPSEGKWIEVTVNGFMHEVRVRDDIGGARIGTEKCKLEHGSIIDLSGVQLIYQDFKHMQDNKPSEETIEEFYGDFNAMRVQCPVNLQTIRYSHGSSMSPSPSVAHRKKFMDGDGLAEPKKGGKGGKQQPTVADMGGGGAAGKKIKYDVEGNVLRTKRGDGKDGLRSGFDQREGAAKSTGESDSDDDESDASSDALEEWTAGVFPGCGHIVTFSADMQRGLQACPLCRDESQLQMLSISYEPAITNADTSPSHVFNPCGCAASLSCVKYWADLKMPHNAHPGYTNCPICPFCATVLESHPESGLMHSKMITGHEVKIDSRGEIVGTQAKLE</sequence>
<organism evidence="6 7">
    <name type="scientific">Tetraparma gracilis</name>
    <dbReference type="NCBI Taxonomy" id="2962635"/>
    <lineage>
        <taxon>Eukaryota</taxon>
        <taxon>Sar</taxon>
        <taxon>Stramenopiles</taxon>
        <taxon>Ochrophyta</taxon>
        <taxon>Bolidophyceae</taxon>
        <taxon>Parmales</taxon>
        <taxon>Triparmaceae</taxon>
        <taxon>Tetraparma</taxon>
    </lineage>
</organism>
<feature type="compositionally biased region" description="Acidic residues" evidence="3">
    <location>
        <begin position="679"/>
        <end position="692"/>
    </location>
</feature>
<dbReference type="EMBL" id="BRYB01002318">
    <property type="protein sequence ID" value="GMI42926.1"/>
    <property type="molecule type" value="Genomic_DNA"/>
</dbReference>
<dbReference type="InterPro" id="IPR048334">
    <property type="entry name" value="Pellino_FHA"/>
</dbReference>
<comment type="caution">
    <text evidence="6">The sequence shown here is derived from an EMBL/GenBank/DDBJ whole genome shotgun (WGS) entry which is preliminary data.</text>
</comment>
<keyword evidence="7" id="KW-1185">Reference proteome</keyword>
<gene>
    <name evidence="6" type="ORF">TeGR_g14658</name>
</gene>
<feature type="region of interest" description="Disordered" evidence="3">
    <location>
        <begin position="370"/>
        <end position="389"/>
    </location>
</feature>
<name>A0ABQ6N7F1_9STRA</name>
<dbReference type="Pfam" id="PF04710">
    <property type="entry name" value="Pellino_FHA"/>
    <property type="match status" value="1"/>
</dbReference>
<dbReference type="PANTHER" id="PTHR12098">
    <property type="entry name" value="E3 UBIQUITIN-PROTEIN LIGASE PELLINO-RELATED"/>
    <property type="match status" value="1"/>
</dbReference>
<feature type="compositionally biased region" description="Acidic residues" evidence="3">
    <location>
        <begin position="25"/>
        <end position="37"/>
    </location>
</feature>
<accession>A0ABQ6N7F1</accession>
<evidence type="ECO:0000256" key="3">
    <source>
        <dbReference type="SAM" id="MobiDB-lite"/>
    </source>
</evidence>
<dbReference type="Pfam" id="PF20723">
    <property type="entry name" value="Pellino_RING"/>
    <property type="match status" value="1"/>
</dbReference>
<proteinExistence type="inferred from homology"/>
<feature type="domain" description="Pellino FHA" evidence="4">
    <location>
        <begin position="295"/>
        <end position="568"/>
    </location>
</feature>
<evidence type="ECO:0000259" key="4">
    <source>
        <dbReference type="Pfam" id="PF04710"/>
    </source>
</evidence>
<evidence type="ECO:0000256" key="2">
    <source>
        <dbReference type="ARBA" id="ARBA00022553"/>
    </source>
</evidence>
<feature type="domain" description="Pellino RING" evidence="5">
    <location>
        <begin position="700"/>
        <end position="796"/>
    </location>
</feature>
<feature type="region of interest" description="Disordered" evidence="3">
    <location>
        <begin position="652"/>
        <end position="692"/>
    </location>
</feature>
<feature type="region of interest" description="Disordered" evidence="3">
    <location>
        <begin position="110"/>
        <end position="134"/>
    </location>
</feature>
<feature type="region of interest" description="Disordered" evidence="3">
    <location>
        <begin position="1"/>
        <end position="67"/>
    </location>
</feature>
<feature type="compositionally biased region" description="Low complexity" evidence="3">
    <location>
        <begin position="47"/>
        <end position="59"/>
    </location>
</feature>
<evidence type="ECO:0000259" key="5">
    <source>
        <dbReference type="Pfam" id="PF20723"/>
    </source>
</evidence>
<evidence type="ECO:0000256" key="1">
    <source>
        <dbReference type="ARBA" id="ARBA00005639"/>
    </source>
</evidence>
<dbReference type="InterPro" id="IPR048335">
    <property type="entry name" value="Pellino_RING"/>
</dbReference>
<dbReference type="InterPro" id="IPR006800">
    <property type="entry name" value="Pellino_fam"/>
</dbReference>
<reference evidence="6 7" key="1">
    <citation type="journal article" date="2023" name="Commun. Biol.">
        <title>Genome analysis of Parmales, the sister group of diatoms, reveals the evolutionary specialization of diatoms from phago-mixotrophs to photoautotrophs.</title>
        <authorList>
            <person name="Ban H."/>
            <person name="Sato S."/>
            <person name="Yoshikawa S."/>
            <person name="Yamada K."/>
            <person name="Nakamura Y."/>
            <person name="Ichinomiya M."/>
            <person name="Sato N."/>
            <person name="Blanc-Mathieu R."/>
            <person name="Endo H."/>
            <person name="Kuwata A."/>
            <person name="Ogata H."/>
        </authorList>
    </citation>
    <scope>NUCLEOTIDE SEQUENCE [LARGE SCALE GENOMIC DNA]</scope>
</reference>
<feature type="region of interest" description="Disordered" evidence="3">
    <location>
        <begin position="610"/>
        <end position="638"/>
    </location>
</feature>
<keyword evidence="2" id="KW-0597">Phosphoprotein</keyword>
<dbReference type="Proteomes" id="UP001165060">
    <property type="component" value="Unassembled WGS sequence"/>
</dbReference>
<protein>
    <submittedName>
        <fullName evidence="6">Uncharacterized protein</fullName>
    </submittedName>
</protein>
<dbReference type="PANTHER" id="PTHR12098:SF2">
    <property type="entry name" value="PROTEIN PELLINO"/>
    <property type="match status" value="1"/>
</dbReference>
<evidence type="ECO:0000313" key="6">
    <source>
        <dbReference type="EMBL" id="GMI42926.1"/>
    </source>
</evidence>
<feature type="compositionally biased region" description="Basic and acidic residues" evidence="3">
    <location>
        <begin position="654"/>
        <end position="672"/>
    </location>
</feature>